<dbReference type="GO" id="GO:0042765">
    <property type="term" value="C:GPI-anchor transamidase complex"/>
    <property type="evidence" value="ECO:0007669"/>
    <property type="project" value="InterPro"/>
</dbReference>
<keyword evidence="2" id="KW-1185">Reference proteome</keyword>
<organism evidence="2 3">
    <name type="scientific">Panagrolaimus superbus</name>
    <dbReference type="NCBI Taxonomy" id="310955"/>
    <lineage>
        <taxon>Eukaryota</taxon>
        <taxon>Metazoa</taxon>
        <taxon>Ecdysozoa</taxon>
        <taxon>Nematoda</taxon>
        <taxon>Chromadorea</taxon>
        <taxon>Rhabditida</taxon>
        <taxon>Tylenchina</taxon>
        <taxon>Panagrolaimomorpha</taxon>
        <taxon>Panagrolaimoidea</taxon>
        <taxon>Panagrolaimidae</taxon>
        <taxon>Panagrolaimus</taxon>
    </lineage>
</organism>
<feature type="transmembrane region" description="Helical" evidence="1">
    <location>
        <begin position="487"/>
        <end position="506"/>
    </location>
</feature>
<sequence>MLRRLTLQKGTTPKFVIILVKKAILLSFIAYIGAFAYIFYATDPSALENTRVSENAFLPGIVTERFDKQTSLSEFSKYLRKAFKDRDCPEITDQKSFVLNTLNRFGLEVYNQSFSLNTPYLKENGENLYGILRAEKMPPVESMLMVIPFDEDHLMSAVLALTMADYFKNQVYWARDIIFLFAHPSAIGVEAWLAAFHGHEIPNLYADPLDGRSGTIVGVFIYDYIGQHFTSANLKFYGVNGRQPNLDLVNIVSRISRKSAFASVVNGIYPQDFLRHPTQHNELFHSFIESIFDQTFVEINGLNSVFGSYGISAVTIEGNYPASNGNRVTDIQDMAVFVEACFRSLNNVLEKLHQSYFLYYLLSPDKFMSVAYYMPISGFFIAAMVFCALREYFCITNFTIPKAYVLNHLFALGFYFGTIFLFSSHLLEDSFILQASVLFGGPFVLYLLTYLYSIDSASECFVTRFVFFVEIGLLIGATSLISISPGIVIGIGSVLPILFVTQIIPTGKVISSILAFFTHPIIILFGGQFVLAYLEFSSYSDLAKEINPFRTAFNWSFQGLLGCLHKHLVHSSMLFPLYSIFLLAASSNLAIIARFPKILLHEPSFPDLEENKSKNE</sequence>
<reference evidence="3" key="1">
    <citation type="submission" date="2022-11" db="UniProtKB">
        <authorList>
            <consortium name="WormBaseParasite"/>
        </authorList>
    </citation>
    <scope>IDENTIFICATION</scope>
</reference>
<feature type="transmembrane region" description="Helical" evidence="1">
    <location>
        <begin position="513"/>
        <end position="534"/>
    </location>
</feature>
<dbReference type="AlphaFoldDB" id="A0A914Z4P9"/>
<feature type="transmembrane region" description="Helical" evidence="1">
    <location>
        <begin position="405"/>
        <end position="425"/>
    </location>
</feature>
<feature type="transmembrane region" description="Helical" evidence="1">
    <location>
        <begin position="23"/>
        <end position="40"/>
    </location>
</feature>
<protein>
    <submittedName>
        <fullName evidence="3">Uncharacterized protein</fullName>
    </submittedName>
</protein>
<dbReference type="Proteomes" id="UP000887577">
    <property type="component" value="Unplaced"/>
</dbReference>
<name>A0A914Z4P9_9BILA</name>
<dbReference type="Pfam" id="PF04114">
    <property type="entry name" value="Gaa1"/>
    <property type="match status" value="1"/>
</dbReference>
<keyword evidence="1" id="KW-0472">Membrane</keyword>
<keyword evidence="1" id="KW-1133">Transmembrane helix</keyword>
<dbReference type="InterPro" id="IPR007246">
    <property type="entry name" value="Gaa1"/>
</dbReference>
<evidence type="ECO:0000313" key="2">
    <source>
        <dbReference type="Proteomes" id="UP000887577"/>
    </source>
</evidence>
<dbReference type="PANTHER" id="PTHR13304:SF0">
    <property type="entry name" value="GLYCOSYLPHOSPHATIDYLINOSITOL ANCHOR ATTACHMENT 1 PROTEIN"/>
    <property type="match status" value="1"/>
</dbReference>
<keyword evidence="1" id="KW-0812">Transmembrane</keyword>
<dbReference type="GO" id="GO:0016255">
    <property type="term" value="P:attachment of GPI anchor to protein"/>
    <property type="evidence" value="ECO:0007669"/>
    <property type="project" value="TreeGrafter"/>
</dbReference>
<evidence type="ECO:0000313" key="3">
    <source>
        <dbReference type="WBParaSite" id="PSU_v2.g6875.t1"/>
    </source>
</evidence>
<feature type="transmembrane region" description="Helical" evidence="1">
    <location>
        <begin position="575"/>
        <end position="595"/>
    </location>
</feature>
<feature type="transmembrane region" description="Helical" evidence="1">
    <location>
        <begin position="461"/>
        <end position="481"/>
    </location>
</feature>
<dbReference type="PANTHER" id="PTHR13304">
    <property type="entry name" value="GLYCOSYLPHOSPHATIDYLINOSITOL ANCHOR ATTACHMENT 1 PROTEIN"/>
    <property type="match status" value="1"/>
</dbReference>
<accession>A0A914Z4P9</accession>
<evidence type="ECO:0000256" key="1">
    <source>
        <dbReference type="SAM" id="Phobius"/>
    </source>
</evidence>
<feature type="transmembrane region" description="Helical" evidence="1">
    <location>
        <begin position="372"/>
        <end position="393"/>
    </location>
</feature>
<feature type="transmembrane region" description="Helical" evidence="1">
    <location>
        <begin position="431"/>
        <end position="449"/>
    </location>
</feature>
<proteinExistence type="predicted"/>
<dbReference type="WBParaSite" id="PSU_v2.g6875.t1">
    <property type="protein sequence ID" value="PSU_v2.g6875.t1"/>
    <property type="gene ID" value="PSU_v2.g6875"/>
</dbReference>